<evidence type="ECO:0000313" key="3">
    <source>
        <dbReference type="WBParaSite" id="HPBE_0001966301-mRNA-1"/>
    </source>
</evidence>
<feature type="compositionally biased region" description="Basic residues" evidence="1">
    <location>
        <begin position="500"/>
        <end position="510"/>
    </location>
</feature>
<accession>A0A183GC03</accession>
<sequence>LETSDSSDSELEQLGEPGSQTRVQVAITPNASAKTVACRSRSPGREPRLMIVEALTHNFNSKADQLLTVFLDSGSQHSFICKDTAQSLGLQFKHPKTITAITFGGYQHTEKSYQVKITLHNPVTSTPVRLKLWTRTHITSVPDSMSVKTTPQHQKRPRTGSVNVDVLIGMDYYWSVVDLNRNRQLPSGLVKSYTKLGPLLSGPNAPFPRVLSTSVDQKAISADTDSVVRRLLALDSEGLDEDRDTADSEIIQQYYNTVQVPTKALETVNSKRTALKALASTFDSLGLLTPLFVSAKTFVQDLWLKKTDWDTPLDKDTMAKWNEIIHGISGFVGTVPRYVASTSECRYDLVVFSDASKRVFAAAAYLVCRPLRGKPFSHLIYAKAKLAVPEKTTIPRLELQALVLAVKIVRFLKKELTIQISSVQLLSDSQIALYWIHSKKQLKTFVHNRAKLIHEVKNELETANIPYRSVNQLIPLKVVAEDNALAKTKKQPGTPTRIQPPRKAKKTFTR</sequence>
<dbReference type="AlphaFoldDB" id="A0A183GC03"/>
<dbReference type="PANTHER" id="PTHR47331:SF5">
    <property type="entry name" value="RIBONUCLEASE H"/>
    <property type="match status" value="1"/>
</dbReference>
<dbReference type="Proteomes" id="UP000050761">
    <property type="component" value="Unassembled WGS sequence"/>
</dbReference>
<evidence type="ECO:0000313" key="2">
    <source>
        <dbReference type="Proteomes" id="UP000050761"/>
    </source>
</evidence>
<name>A0A183GC03_HELPZ</name>
<organism evidence="2 3">
    <name type="scientific">Heligmosomoides polygyrus</name>
    <name type="common">Parasitic roundworm</name>
    <dbReference type="NCBI Taxonomy" id="6339"/>
    <lineage>
        <taxon>Eukaryota</taxon>
        <taxon>Metazoa</taxon>
        <taxon>Ecdysozoa</taxon>
        <taxon>Nematoda</taxon>
        <taxon>Chromadorea</taxon>
        <taxon>Rhabditida</taxon>
        <taxon>Rhabditina</taxon>
        <taxon>Rhabditomorpha</taxon>
        <taxon>Strongyloidea</taxon>
        <taxon>Heligmosomidae</taxon>
        <taxon>Heligmosomoides</taxon>
    </lineage>
</organism>
<dbReference type="WBParaSite" id="HPBE_0001966301-mRNA-1">
    <property type="protein sequence ID" value="HPBE_0001966301-mRNA-1"/>
    <property type="gene ID" value="HPBE_0001966301"/>
</dbReference>
<dbReference type="InterPro" id="IPR008042">
    <property type="entry name" value="Retrotrans_Pao"/>
</dbReference>
<dbReference type="InterPro" id="IPR036397">
    <property type="entry name" value="RNaseH_sf"/>
</dbReference>
<dbReference type="PANTHER" id="PTHR47331">
    <property type="entry name" value="PHD-TYPE DOMAIN-CONTAINING PROTEIN"/>
    <property type="match status" value="1"/>
</dbReference>
<dbReference type="Gene3D" id="2.40.70.10">
    <property type="entry name" value="Acid Proteases"/>
    <property type="match status" value="1"/>
</dbReference>
<feature type="region of interest" description="Disordered" evidence="1">
    <location>
        <begin position="488"/>
        <end position="510"/>
    </location>
</feature>
<dbReference type="Pfam" id="PF05380">
    <property type="entry name" value="Peptidase_A17"/>
    <property type="match status" value="1"/>
</dbReference>
<dbReference type="Gene3D" id="3.30.420.10">
    <property type="entry name" value="Ribonuclease H-like superfamily/Ribonuclease H"/>
    <property type="match status" value="1"/>
</dbReference>
<dbReference type="InterPro" id="IPR021109">
    <property type="entry name" value="Peptidase_aspartic_dom_sf"/>
</dbReference>
<feature type="compositionally biased region" description="Acidic residues" evidence="1">
    <location>
        <begin position="1"/>
        <end position="13"/>
    </location>
</feature>
<keyword evidence="2" id="KW-1185">Reference proteome</keyword>
<evidence type="ECO:0000256" key="1">
    <source>
        <dbReference type="SAM" id="MobiDB-lite"/>
    </source>
</evidence>
<dbReference type="SUPFAM" id="SSF50630">
    <property type="entry name" value="Acid proteases"/>
    <property type="match status" value="1"/>
</dbReference>
<dbReference type="GO" id="GO:0003676">
    <property type="term" value="F:nucleic acid binding"/>
    <property type="evidence" value="ECO:0007669"/>
    <property type="project" value="InterPro"/>
</dbReference>
<reference evidence="3" key="1">
    <citation type="submission" date="2019-09" db="UniProtKB">
        <authorList>
            <consortium name="WormBaseParasite"/>
        </authorList>
    </citation>
    <scope>IDENTIFICATION</scope>
</reference>
<proteinExistence type="predicted"/>
<protein>
    <submittedName>
        <fullName evidence="3">DUF1758 domain-containing protein</fullName>
    </submittedName>
</protein>
<feature type="region of interest" description="Disordered" evidence="1">
    <location>
        <begin position="1"/>
        <end position="20"/>
    </location>
</feature>